<evidence type="ECO:0008006" key="3">
    <source>
        <dbReference type="Google" id="ProtNLM"/>
    </source>
</evidence>
<keyword evidence="2" id="KW-1185">Reference proteome</keyword>
<dbReference type="Proteomes" id="UP001597440">
    <property type="component" value="Unassembled WGS sequence"/>
</dbReference>
<organism evidence="1 2">
    <name type="scientific">Sphingobacterium tabacisoli</name>
    <dbReference type="NCBI Taxonomy" id="2044855"/>
    <lineage>
        <taxon>Bacteria</taxon>
        <taxon>Pseudomonadati</taxon>
        <taxon>Bacteroidota</taxon>
        <taxon>Sphingobacteriia</taxon>
        <taxon>Sphingobacteriales</taxon>
        <taxon>Sphingobacteriaceae</taxon>
        <taxon>Sphingobacterium</taxon>
    </lineage>
</organism>
<gene>
    <name evidence="1" type="ORF">ACFSQW_17675</name>
</gene>
<dbReference type="EMBL" id="JBHULD010000018">
    <property type="protein sequence ID" value="MFD2556228.1"/>
    <property type="molecule type" value="Genomic_DNA"/>
</dbReference>
<sequence>MQKPMISPRKVHFLFCLVISTSLCSSCISRLSRPAITGYIYNYDNNPVAGCKVAETETDEQGYFYLKEKRINRFFLTEMLSMEAPPVFFTLDIEKEGYQYYQNDFFQRHGGGRRKGALDNLDTLYIKRTDEQIPIERYLYEDWTFSANKNLDTLYGINKNYRVQNLISNTSGFQDKYGWGQVYRYRSASTPDSSWSTESYDLLTSLDISLQKEGTYQGKKTCKYLNPWRHRKEYESTYRESFKIPSDSSYSKGRFTVIGDIIRFDKGFASSNTAYQIDSIDRDVLILIRKSD</sequence>
<evidence type="ECO:0000313" key="1">
    <source>
        <dbReference type="EMBL" id="MFD2556228.1"/>
    </source>
</evidence>
<evidence type="ECO:0000313" key="2">
    <source>
        <dbReference type="Proteomes" id="UP001597440"/>
    </source>
</evidence>
<dbReference type="RefSeq" id="WP_210352704.1">
    <property type="nucleotide sequence ID" value="NZ_JAEQMU010000001.1"/>
</dbReference>
<proteinExistence type="predicted"/>
<accession>A0ABW5L7C6</accession>
<comment type="caution">
    <text evidence="1">The sequence shown here is derived from an EMBL/GenBank/DDBJ whole genome shotgun (WGS) entry which is preliminary data.</text>
</comment>
<protein>
    <recommendedName>
        <fullName evidence="3">Carboxypeptidase regulatory-like domain-containing protein</fullName>
    </recommendedName>
</protein>
<name>A0ABW5L7C6_9SPHI</name>
<reference evidence="2" key="1">
    <citation type="journal article" date="2019" name="Int. J. Syst. Evol. Microbiol.">
        <title>The Global Catalogue of Microorganisms (GCM) 10K type strain sequencing project: providing services to taxonomists for standard genome sequencing and annotation.</title>
        <authorList>
            <consortium name="The Broad Institute Genomics Platform"/>
            <consortium name="The Broad Institute Genome Sequencing Center for Infectious Disease"/>
            <person name="Wu L."/>
            <person name="Ma J."/>
        </authorList>
    </citation>
    <scope>NUCLEOTIDE SEQUENCE [LARGE SCALE GENOMIC DNA]</scope>
    <source>
        <strain evidence="2">KCTC 52298</strain>
    </source>
</reference>